<feature type="transmembrane region" description="Helical" evidence="6">
    <location>
        <begin position="117"/>
        <end position="140"/>
    </location>
</feature>
<sequence>MGKVSVRDEWLAQVGVAVGYALLYLAINPISTTYFPIHAGVRLACLLLFPYRFWPALLVGESLSNGYEVYSCLDTLGPVWVAVRAIPPSLTVMPFVWWCRKNMPPFPAKHLVDIKALIICALLSSAAGMVYSTIAYSVLIDSARPTAPLIDIAIGCFLGPYLAIMCVMPWAVMVKLDYRAGHWRELVRQVTASRLFLDTIGLLVPSLAILFWLSVSGDEQVKQIAPVAVFLPMAWLTLKHGWRAAAVSGALAIACFSLQILSVNEFETKTYATQVLLAIGITCLFALGARISAQLMQEQKERQSALNVQRLARQTLQMGEQRMRQTSQALEYLAGSLHVTNSRLLEQMRRIVPNIESHAFYKQALSTQTQVYQLAESMHPLAWRERGLPAALNETVARALDEAGIAYRCEITGRGFTRLAPSVLTVTYRLACEAVVYVTSRLACSRVRLTLRGGETHGKRWVVLRIEGVLEDTGVANAVYFAEERQRLASKLGASALDVSEMRDNVGIFDGALHLRTRKDRLRITALLHDVLQEEQRPVPTPASAPLRLWVK</sequence>
<evidence type="ECO:0000256" key="3">
    <source>
        <dbReference type="ARBA" id="ARBA00022692"/>
    </source>
</evidence>
<gene>
    <name evidence="8" type="ORF">ISP19_13135</name>
</gene>
<proteinExistence type="predicted"/>
<comment type="subcellular location">
    <subcellularLocation>
        <location evidence="1">Cell membrane</location>
        <topology evidence="1">Multi-pass membrane protein</topology>
    </subcellularLocation>
</comment>
<dbReference type="RefSeq" id="WP_204682840.1">
    <property type="nucleotide sequence ID" value="NZ_BSNR01000002.1"/>
</dbReference>
<feature type="transmembrane region" description="Helical" evidence="6">
    <location>
        <begin position="39"/>
        <end position="59"/>
    </location>
</feature>
<evidence type="ECO:0000313" key="8">
    <source>
        <dbReference type="EMBL" id="MBM7126317.1"/>
    </source>
</evidence>
<protein>
    <submittedName>
        <fullName evidence="8">MASE1 domain-containing protein</fullName>
    </submittedName>
</protein>
<evidence type="ECO:0000256" key="6">
    <source>
        <dbReference type="SAM" id="Phobius"/>
    </source>
</evidence>
<dbReference type="EMBL" id="JADIKE010000036">
    <property type="protein sequence ID" value="MBM7126317.1"/>
    <property type="molecule type" value="Genomic_DNA"/>
</dbReference>
<feature type="transmembrane region" description="Helical" evidence="6">
    <location>
        <begin position="245"/>
        <end position="263"/>
    </location>
</feature>
<accession>A0ABS2K521</accession>
<keyword evidence="3 6" id="KW-0812">Transmembrane</keyword>
<evidence type="ECO:0000256" key="5">
    <source>
        <dbReference type="ARBA" id="ARBA00023136"/>
    </source>
</evidence>
<feature type="transmembrane region" description="Helical" evidence="6">
    <location>
        <begin position="275"/>
        <end position="293"/>
    </location>
</feature>
<dbReference type="InterPro" id="IPR007895">
    <property type="entry name" value="MASE1"/>
</dbReference>
<keyword evidence="2" id="KW-1003">Cell membrane</keyword>
<organism evidence="8 9">
    <name type="scientific">Dyella flava</name>
    <dbReference type="NCBI Taxonomy" id="1920170"/>
    <lineage>
        <taxon>Bacteria</taxon>
        <taxon>Pseudomonadati</taxon>
        <taxon>Pseudomonadota</taxon>
        <taxon>Gammaproteobacteria</taxon>
        <taxon>Lysobacterales</taxon>
        <taxon>Rhodanobacteraceae</taxon>
        <taxon>Dyella</taxon>
    </lineage>
</organism>
<dbReference type="Proteomes" id="UP001430149">
    <property type="component" value="Unassembled WGS sequence"/>
</dbReference>
<name>A0ABS2K521_9GAMM</name>
<feature type="transmembrane region" description="Helical" evidence="6">
    <location>
        <begin position="79"/>
        <end position="97"/>
    </location>
</feature>
<evidence type="ECO:0000256" key="4">
    <source>
        <dbReference type="ARBA" id="ARBA00022989"/>
    </source>
</evidence>
<feature type="transmembrane region" description="Helical" evidence="6">
    <location>
        <begin position="12"/>
        <end position="27"/>
    </location>
</feature>
<feature type="transmembrane region" description="Helical" evidence="6">
    <location>
        <begin position="195"/>
        <end position="215"/>
    </location>
</feature>
<evidence type="ECO:0000313" key="9">
    <source>
        <dbReference type="Proteomes" id="UP001430149"/>
    </source>
</evidence>
<evidence type="ECO:0000256" key="1">
    <source>
        <dbReference type="ARBA" id="ARBA00004651"/>
    </source>
</evidence>
<dbReference type="Pfam" id="PF05231">
    <property type="entry name" value="MASE1"/>
    <property type="match status" value="1"/>
</dbReference>
<evidence type="ECO:0000259" key="7">
    <source>
        <dbReference type="Pfam" id="PF05231"/>
    </source>
</evidence>
<evidence type="ECO:0000256" key="2">
    <source>
        <dbReference type="ARBA" id="ARBA00022475"/>
    </source>
</evidence>
<feature type="transmembrane region" description="Helical" evidence="6">
    <location>
        <begin position="152"/>
        <end position="174"/>
    </location>
</feature>
<keyword evidence="4 6" id="KW-1133">Transmembrane helix</keyword>
<comment type="caution">
    <text evidence="8">The sequence shown here is derived from an EMBL/GenBank/DDBJ whole genome shotgun (WGS) entry which is preliminary data.</text>
</comment>
<keyword evidence="9" id="KW-1185">Reference proteome</keyword>
<feature type="domain" description="MASE1" evidence="7">
    <location>
        <begin position="14"/>
        <end position="294"/>
    </location>
</feature>
<reference evidence="8" key="1">
    <citation type="submission" date="2020-10" db="EMBL/GenBank/DDBJ databases">
        <title>Phylogeny of dyella-like bacteria.</title>
        <authorList>
            <person name="Fu J."/>
        </authorList>
    </citation>
    <scope>NUCLEOTIDE SEQUENCE</scope>
    <source>
        <strain evidence="8">DHOC52</strain>
    </source>
</reference>
<keyword evidence="5 6" id="KW-0472">Membrane</keyword>